<protein>
    <submittedName>
        <fullName evidence="2">Uncharacterized protein</fullName>
    </submittedName>
</protein>
<reference evidence="2" key="1">
    <citation type="submission" date="2021-02" db="EMBL/GenBank/DDBJ databases">
        <authorList>
            <person name="Nowell W R."/>
        </authorList>
    </citation>
    <scope>NUCLEOTIDE SEQUENCE</scope>
</reference>
<accession>A0A8S2JRS1</accession>
<dbReference type="Proteomes" id="UP000677228">
    <property type="component" value="Unassembled WGS sequence"/>
</dbReference>
<proteinExistence type="predicted"/>
<dbReference type="EMBL" id="CAJOBA010008211">
    <property type="protein sequence ID" value="CAF3822972.1"/>
    <property type="molecule type" value="Genomic_DNA"/>
</dbReference>
<gene>
    <name evidence="1" type="ORF">OVA965_LOCUS17219</name>
    <name evidence="2" type="ORF">TMI583_LOCUS17229</name>
</gene>
<evidence type="ECO:0000313" key="2">
    <source>
        <dbReference type="EMBL" id="CAF3822972.1"/>
    </source>
</evidence>
<dbReference type="AlphaFoldDB" id="A0A8S2JRS1"/>
<name>A0A8S2JRS1_9BILA</name>
<comment type="caution">
    <text evidence="2">The sequence shown here is derived from an EMBL/GenBank/DDBJ whole genome shotgun (WGS) entry which is preliminary data.</text>
</comment>
<evidence type="ECO:0000313" key="1">
    <source>
        <dbReference type="EMBL" id="CAF1056926.1"/>
    </source>
</evidence>
<sequence>MLALSGFSAGLIAKGVSKEILEDSQGPMNQFHKENTSSSDVVEINCNFSGTTVNEKAWQIQFSIYASVPWEYRDTPPHYGGRMEWTYVDGNTRKCSVAQVWVEEKVSWGLPTERQYEPEEYSSEIRKKYLMMEVELNGSVHQRDTHTRNDL</sequence>
<evidence type="ECO:0000313" key="3">
    <source>
        <dbReference type="Proteomes" id="UP000682733"/>
    </source>
</evidence>
<dbReference type="Proteomes" id="UP000682733">
    <property type="component" value="Unassembled WGS sequence"/>
</dbReference>
<dbReference type="EMBL" id="CAJNOK010008197">
    <property type="protein sequence ID" value="CAF1056926.1"/>
    <property type="molecule type" value="Genomic_DNA"/>
</dbReference>
<organism evidence="2 3">
    <name type="scientific">Didymodactylos carnosus</name>
    <dbReference type="NCBI Taxonomy" id="1234261"/>
    <lineage>
        <taxon>Eukaryota</taxon>
        <taxon>Metazoa</taxon>
        <taxon>Spiralia</taxon>
        <taxon>Gnathifera</taxon>
        <taxon>Rotifera</taxon>
        <taxon>Eurotatoria</taxon>
        <taxon>Bdelloidea</taxon>
        <taxon>Philodinida</taxon>
        <taxon>Philodinidae</taxon>
        <taxon>Didymodactylos</taxon>
    </lineage>
</organism>